<reference evidence="3" key="2">
    <citation type="submission" date="2025-09" db="UniProtKB">
        <authorList>
            <consortium name="Ensembl"/>
        </authorList>
    </citation>
    <scope>IDENTIFICATION</scope>
</reference>
<protein>
    <submittedName>
        <fullName evidence="3">Family with sequence similarity 227 member A</fullName>
    </submittedName>
</protein>
<dbReference type="Proteomes" id="UP000694390">
    <property type="component" value="Unassembled WGS sequence"/>
</dbReference>
<sequence length="376" mass="43083">MISLNVSSVVCFFLLLIRDWCPVGVEGALLRAVTAAATDKRLYLQSQQKPQNTSEKNKLVELYQYPGYDEHEPTPLPNGTELAEVIEKVVCAQRKSASGKVLCILTKSSKCVNASLIIHSFLSWFRYQNALIKVFPSLLSQTLYTCFCSSFPRSWFNTHEFKSQLCNVLSEWMAGTLPVPGSYSNWDYSHLEPERFRREDLLSTKGKQRKGKSTDEIAFPTCSSAEKWKEAAEREERARRGCMELLAAQDRVCQMQQETARLSLFSFVSSPFQSHPACQGPDFTWHLFNINGHSPLIQHFLQSYNVEPQSGQDILIHRREICKPIPYPYDQLRNIRDGKILLRHILSIPQELGLQDLFGKEMRHTKCLNFKALLIK</sequence>
<dbReference type="Ensembl" id="ENSGEVT00005001717.1">
    <property type="protein sequence ID" value="ENSGEVP00005001627.1"/>
    <property type="gene ID" value="ENSGEVG00005001243.1"/>
</dbReference>
<dbReference type="GeneTree" id="ENSGT00940000162433"/>
<dbReference type="InterPro" id="IPR029417">
    <property type="entry name" value="FAM227"/>
</dbReference>
<name>A0A8C4VJ12_9SAUR</name>
<gene>
    <name evidence="3" type="primary">FAM227A</name>
</gene>
<proteinExistence type="inferred from homology"/>
<dbReference type="Pfam" id="PF14922">
    <property type="entry name" value="FWWh"/>
    <property type="match status" value="1"/>
</dbReference>
<feature type="chain" id="PRO_5034522446" evidence="2">
    <location>
        <begin position="28"/>
        <end position="376"/>
    </location>
</feature>
<dbReference type="OrthoDB" id="192208at2759"/>
<keyword evidence="4" id="KW-1185">Reference proteome</keyword>
<evidence type="ECO:0000313" key="3">
    <source>
        <dbReference type="Ensembl" id="ENSGEVP00005001627.1"/>
    </source>
</evidence>
<reference evidence="3" key="1">
    <citation type="submission" date="2025-08" db="UniProtKB">
        <authorList>
            <consortium name="Ensembl"/>
        </authorList>
    </citation>
    <scope>IDENTIFICATION</scope>
</reference>
<organism evidence="3 4">
    <name type="scientific">Gopherus evgoodei</name>
    <name type="common">Goodes thornscrub tortoise</name>
    <dbReference type="NCBI Taxonomy" id="1825980"/>
    <lineage>
        <taxon>Eukaryota</taxon>
        <taxon>Metazoa</taxon>
        <taxon>Chordata</taxon>
        <taxon>Craniata</taxon>
        <taxon>Vertebrata</taxon>
        <taxon>Euteleostomi</taxon>
        <taxon>Archelosauria</taxon>
        <taxon>Testudinata</taxon>
        <taxon>Testudines</taxon>
        <taxon>Cryptodira</taxon>
        <taxon>Durocryptodira</taxon>
        <taxon>Testudinoidea</taxon>
        <taxon>Testudinidae</taxon>
        <taxon>Gopherus</taxon>
    </lineage>
</organism>
<dbReference type="PANTHER" id="PTHR33560:SF1">
    <property type="entry name" value="PROTEIN FAM227A"/>
    <property type="match status" value="1"/>
</dbReference>
<dbReference type="PANTHER" id="PTHR33560">
    <property type="entry name" value="PROTEIN FAM227B"/>
    <property type="match status" value="1"/>
</dbReference>
<keyword evidence="2" id="KW-0732">Signal</keyword>
<dbReference type="AlphaFoldDB" id="A0A8C4VJ12"/>
<evidence type="ECO:0000256" key="1">
    <source>
        <dbReference type="ARBA" id="ARBA00008666"/>
    </source>
</evidence>
<comment type="similarity">
    <text evidence="1">Belongs to the FAM227 family.</text>
</comment>
<accession>A0A8C4VJ12</accession>
<feature type="signal peptide" evidence="2">
    <location>
        <begin position="1"/>
        <end position="27"/>
    </location>
</feature>
<evidence type="ECO:0000256" key="2">
    <source>
        <dbReference type="SAM" id="SignalP"/>
    </source>
</evidence>
<evidence type="ECO:0000313" key="4">
    <source>
        <dbReference type="Proteomes" id="UP000694390"/>
    </source>
</evidence>